<dbReference type="InterPro" id="IPR037171">
    <property type="entry name" value="NagB/RpiA_transferase-like"/>
</dbReference>
<comment type="caution">
    <text evidence="6">The sequence shown here is derived from an EMBL/GenBank/DDBJ whole genome shotgun (WGS) entry which is preliminary data.</text>
</comment>
<keyword evidence="2 4" id="KW-0547">Nucleotide-binding</keyword>
<dbReference type="PANTHER" id="PTHR23407:SF1">
    <property type="entry name" value="5-FORMYLTETRAHYDROFOLATE CYCLO-LIGASE"/>
    <property type="match status" value="1"/>
</dbReference>
<dbReference type="PANTHER" id="PTHR23407">
    <property type="entry name" value="ATPASE INHIBITOR/5-FORMYLTETRAHYDROFOLATE CYCLO-LIGASE"/>
    <property type="match status" value="1"/>
</dbReference>
<dbReference type="PIRSF" id="PIRSF006806">
    <property type="entry name" value="FTHF_cligase"/>
    <property type="match status" value="1"/>
</dbReference>
<dbReference type="SUPFAM" id="SSF100950">
    <property type="entry name" value="NagB/RpiA/CoA transferase-like"/>
    <property type="match status" value="1"/>
</dbReference>
<evidence type="ECO:0000256" key="4">
    <source>
        <dbReference type="PIRSR" id="PIRSR006806-1"/>
    </source>
</evidence>
<dbReference type="GO" id="GO:0005524">
    <property type="term" value="F:ATP binding"/>
    <property type="evidence" value="ECO:0007669"/>
    <property type="project" value="UniProtKB-KW"/>
</dbReference>
<dbReference type="InterPro" id="IPR002698">
    <property type="entry name" value="FTHF_cligase"/>
</dbReference>
<dbReference type="Proteomes" id="UP000317043">
    <property type="component" value="Unassembled WGS sequence"/>
</dbReference>
<comment type="catalytic activity">
    <reaction evidence="5">
        <text>(6S)-5-formyl-5,6,7,8-tetrahydrofolate + ATP = (6R)-5,10-methenyltetrahydrofolate + ADP + phosphate</text>
        <dbReference type="Rhea" id="RHEA:10488"/>
        <dbReference type="ChEBI" id="CHEBI:30616"/>
        <dbReference type="ChEBI" id="CHEBI:43474"/>
        <dbReference type="ChEBI" id="CHEBI:57455"/>
        <dbReference type="ChEBI" id="CHEBI:57457"/>
        <dbReference type="ChEBI" id="CHEBI:456216"/>
        <dbReference type="EC" id="6.3.3.2"/>
    </reaction>
</comment>
<keyword evidence="3 4" id="KW-0067">ATP-binding</keyword>
<keyword evidence="7" id="KW-1185">Reference proteome</keyword>
<reference evidence="6 7" key="1">
    <citation type="submission" date="2019-06" db="EMBL/GenBank/DDBJ databases">
        <title>Sequencing the genomes of 1000 actinobacteria strains.</title>
        <authorList>
            <person name="Klenk H.-P."/>
        </authorList>
    </citation>
    <scope>NUCLEOTIDE SEQUENCE [LARGE SCALE GENOMIC DNA]</scope>
    <source>
        <strain evidence="6 7">DSM 45928</strain>
    </source>
</reference>
<evidence type="ECO:0000256" key="5">
    <source>
        <dbReference type="RuleBase" id="RU361279"/>
    </source>
</evidence>
<comment type="cofactor">
    <cofactor evidence="5">
        <name>Mg(2+)</name>
        <dbReference type="ChEBI" id="CHEBI:18420"/>
    </cofactor>
</comment>
<protein>
    <recommendedName>
        <fullName evidence="5">5-formyltetrahydrofolate cyclo-ligase</fullName>
        <ecNumber evidence="5">6.3.3.2</ecNumber>
    </recommendedName>
</protein>
<evidence type="ECO:0000256" key="1">
    <source>
        <dbReference type="ARBA" id="ARBA00010638"/>
    </source>
</evidence>
<dbReference type="GO" id="GO:0030272">
    <property type="term" value="F:5-formyltetrahydrofolate cyclo-ligase activity"/>
    <property type="evidence" value="ECO:0007669"/>
    <property type="project" value="UniProtKB-EC"/>
</dbReference>
<feature type="binding site" evidence="4">
    <location>
        <begin position="14"/>
        <end position="18"/>
    </location>
    <ligand>
        <name>ATP</name>
        <dbReference type="ChEBI" id="CHEBI:30616"/>
    </ligand>
</feature>
<evidence type="ECO:0000313" key="7">
    <source>
        <dbReference type="Proteomes" id="UP000317043"/>
    </source>
</evidence>
<dbReference type="GO" id="GO:0009396">
    <property type="term" value="P:folic acid-containing compound biosynthetic process"/>
    <property type="evidence" value="ECO:0007669"/>
    <property type="project" value="TreeGrafter"/>
</dbReference>
<evidence type="ECO:0000256" key="2">
    <source>
        <dbReference type="ARBA" id="ARBA00022741"/>
    </source>
</evidence>
<proteinExistence type="inferred from homology"/>
<evidence type="ECO:0000313" key="6">
    <source>
        <dbReference type="EMBL" id="TQL77741.1"/>
    </source>
</evidence>
<dbReference type="GO" id="GO:0035999">
    <property type="term" value="P:tetrahydrofolate interconversion"/>
    <property type="evidence" value="ECO:0007669"/>
    <property type="project" value="TreeGrafter"/>
</dbReference>
<dbReference type="AlphaFoldDB" id="A0A543AYT0"/>
<dbReference type="InParanoid" id="A0A543AYT0"/>
<keyword evidence="5" id="KW-0479">Metal-binding</keyword>
<gene>
    <name evidence="6" type="ORF">FB566_3305</name>
</gene>
<dbReference type="GO" id="GO:0046872">
    <property type="term" value="F:metal ion binding"/>
    <property type="evidence" value="ECO:0007669"/>
    <property type="project" value="UniProtKB-KW"/>
</dbReference>
<feature type="binding site" evidence="4">
    <location>
        <begin position="144"/>
        <end position="152"/>
    </location>
    <ligand>
        <name>ATP</name>
        <dbReference type="ChEBI" id="CHEBI:30616"/>
    </ligand>
</feature>
<dbReference type="EMBL" id="VFOW01000001">
    <property type="protein sequence ID" value="TQL77741.1"/>
    <property type="molecule type" value="Genomic_DNA"/>
</dbReference>
<dbReference type="Pfam" id="PF01812">
    <property type="entry name" value="5-FTHF_cyc-lig"/>
    <property type="match status" value="1"/>
</dbReference>
<dbReference type="Gene3D" id="3.40.50.10420">
    <property type="entry name" value="NagB/RpiA/CoA transferase-like"/>
    <property type="match status" value="1"/>
</dbReference>
<comment type="similarity">
    <text evidence="1 5">Belongs to the 5-formyltetrahydrofolate cyclo-ligase family.</text>
</comment>
<dbReference type="NCBIfam" id="TIGR02727">
    <property type="entry name" value="MTHFS_bact"/>
    <property type="match status" value="1"/>
</dbReference>
<dbReference type="InterPro" id="IPR024185">
    <property type="entry name" value="FTHF_cligase-like_sf"/>
</dbReference>
<keyword evidence="5" id="KW-0460">Magnesium</keyword>
<sequence>MGFSYQHNDSRAQKVALRRAILAARRNRDPAVRARDDVTVVNTLLATGVESAPTRSPLTVAAYFPLPDEPGAGLPDRLVAAGHRVLLPVLLPDADLDWAPYTGGTVAGARGITQPVEPGLGRSAITRADLVVVPALAVGPTGARLGRGGGSYDRALARVDRSTPVVALLYDGEWPHHVPQEPHDRAVTAVITPTGGLTRLEPR</sequence>
<name>A0A543AYT0_9ACTN</name>
<dbReference type="FunCoup" id="A0A543AYT0">
    <property type="interactions" value="30"/>
</dbReference>
<dbReference type="EC" id="6.3.3.2" evidence="5"/>
<organism evidence="6 7">
    <name type="scientific">Stackebrandtia endophytica</name>
    <dbReference type="NCBI Taxonomy" id="1496996"/>
    <lineage>
        <taxon>Bacteria</taxon>
        <taxon>Bacillati</taxon>
        <taxon>Actinomycetota</taxon>
        <taxon>Actinomycetes</taxon>
        <taxon>Glycomycetales</taxon>
        <taxon>Glycomycetaceae</taxon>
        <taxon>Stackebrandtia</taxon>
    </lineage>
</organism>
<feature type="binding site" evidence="4">
    <location>
        <position position="69"/>
    </location>
    <ligand>
        <name>substrate</name>
    </ligand>
</feature>
<dbReference type="RefSeq" id="WP_142041082.1">
    <property type="nucleotide sequence ID" value="NZ_JBHTGS010000001.1"/>
</dbReference>
<accession>A0A543AYT0</accession>
<keyword evidence="6" id="KW-0436">Ligase</keyword>
<evidence type="ECO:0000256" key="3">
    <source>
        <dbReference type="ARBA" id="ARBA00022840"/>
    </source>
</evidence>
<dbReference type="OrthoDB" id="3242798at2"/>